<evidence type="ECO:0000313" key="3">
    <source>
        <dbReference type="Proteomes" id="UP000184510"/>
    </source>
</evidence>
<keyword evidence="1" id="KW-1133">Transmembrane helix</keyword>
<dbReference type="EMBL" id="FQYR01000005">
    <property type="protein sequence ID" value="SHJ93918.1"/>
    <property type="molecule type" value="Genomic_DNA"/>
</dbReference>
<dbReference type="PANTHER" id="PTHR37947:SF1">
    <property type="entry name" value="BLL2462 PROTEIN"/>
    <property type="match status" value="1"/>
</dbReference>
<keyword evidence="1" id="KW-0472">Membrane</keyword>
<reference evidence="2 3" key="1">
    <citation type="submission" date="2016-11" db="EMBL/GenBank/DDBJ databases">
        <authorList>
            <person name="Jaros S."/>
            <person name="Januszkiewicz K."/>
            <person name="Wedrychowicz H."/>
        </authorList>
    </citation>
    <scope>NUCLEOTIDE SEQUENCE [LARGE SCALE GENOMIC DNA]</scope>
    <source>
        <strain evidence="2 3">DSM 18772</strain>
    </source>
</reference>
<feature type="transmembrane region" description="Helical" evidence="1">
    <location>
        <begin position="705"/>
        <end position="725"/>
    </location>
</feature>
<accession>A0A1M6NDU9</accession>
<gene>
    <name evidence="2" type="ORF">SAMN02745181_2827</name>
</gene>
<dbReference type="AlphaFoldDB" id="A0A1M6NDU9"/>
<name>A0A1M6NDU9_9BACT</name>
<organism evidence="2 3">
    <name type="scientific">Rubritalea squalenifaciens DSM 18772</name>
    <dbReference type="NCBI Taxonomy" id="1123071"/>
    <lineage>
        <taxon>Bacteria</taxon>
        <taxon>Pseudomonadati</taxon>
        <taxon>Verrucomicrobiota</taxon>
        <taxon>Verrucomicrobiia</taxon>
        <taxon>Verrucomicrobiales</taxon>
        <taxon>Rubritaleaceae</taxon>
        <taxon>Rubritalea</taxon>
    </lineage>
</organism>
<keyword evidence="1" id="KW-0812">Transmembrane</keyword>
<protein>
    <submittedName>
        <fullName evidence="2">Uncharacterized membrane protein</fullName>
    </submittedName>
</protein>
<proteinExistence type="predicted"/>
<feature type="transmembrane region" description="Helical" evidence="1">
    <location>
        <begin position="30"/>
        <end position="50"/>
    </location>
</feature>
<dbReference type="Proteomes" id="UP000184510">
    <property type="component" value="Unassembled WGS sequence"/>
</dbReference>
<dbReference type="SUPFAM" id="SSF52317">
    <property type="entry name" value="Class I glutamine amidotransferase-like"/>
    <property type="match status" value="1"/>
</dbReference>
<dbReference type="STRING" id="1123071.SAMN02745181_2827"/>
<dbReference type="Gene3D" id="3.40.50.880">
    <property type="match status" value="1"/>
</dbReference>
<dbReference type="InParanoid" id="A0A1M6NDU9"/>
<dbReference type="PANTHER" id="PTHR37947">
    <property type="entry name" value="BLL2462 PROTEIN"/>
    <property type="match status" value="1"/>
</dbReference>
<evidence type="ECO:0000256" key="1">
    <source>
        <dbReference type="SAM" id="Phobius"/>
    </source>
</evidence>
<sequence>MPMFITGIVALILVAALCVTALRRSSRPKITGLLEGIRFLITLIVVLMLWEPEWRTVIHPEDEPKIAVLWDASGSTSTEDALVPEAMDPDAPVISRKEWIEKALDEKYWKPLEADNKTTVFTESFSAIPEDAEADQKAVSGSDLNSPLEKVLEQHDNLRAVVMISDGDWNLGAPPVSGAQKLLINKVPLFTIPVGSQKRLPDLDLINVTAPTYGIIGENVQIPFTVRSSLDRDVNTVARLRDTKTGQERTKSIRIPAGKEYHDSILWRLESEGSSTLELSIPFVDGELVAKNNMREFIISGKKENLKVLVIESTPRWEYRFIRNALSRDPGVDVDCLLFHPQLGNGDGPDYIQRFPEKLEDLQKYDVVFLGDVGVGNGQLTKEQADLLKGLVENQASGIVFIPGSNGYQESLLKTPLGDLIPVILDKDRPKGISESTASPLALTGEGRGSLLTMLGNSEDENEQIWRDLPGFYWSAAVLKAKGGADVLATHANRRNQYGRIPLLVTKTAGTGKVLFLGHDSAWRWRRGVEDLYHYRFWGQVARWMSYQRNMAAGERVRLYYTPDRPNPGDYVTLNANAFDQYGAPLKDGSVYIDIQSPDGKTNRITLNESKGSWGAYSGRFRVTLPGEWKLTAGIAGTDAKPVVTNLIAQGQELEKTGQPARPEVLAEMAKIANGQMLTPDQIPEIASIIDALPQRTPLETRVPLWAQLTTMIILIVLMSIFWVGRKLNGTF</sequence>
<dbReference type="InterPro" id="IPR029062">
    <property type="entry name" value="Class_I_gatase-like"/>
</dbReference>
<evidence type="ECO:0000313" key="2">
    <source>
        <dbReference type="EMBL" id="SHJ93918.1"/>
    </source>
</evidence>
<keyword evidence="3" id="KW-1185">Reference proteome</keyword>